<proteinExistence type="predicted"/>
<evidence type="ECO:0000256" key="2">
    <source>
        <dbReference type="SAM" id="Phobius"/>
    </source>
</evidence>
<reference evidence="4" key="1">
    <citation type="submission" date="2017-08" db="EMBL/GenBank/DDBJ databases">
        <title>Draft Genome Sequence of Kocuria varians 80.</title>
        <authorList>
            <person name="Minaev M."/>
            <person name="Kurbakov K.A."/>
            <person name="Solodovnikova G.I."/>
            <person name="Kuznetsova O.A."/>
            <person name="Lisitsyn A.B."/>
        </authorList>
    </citation>
    <scope>NUCLEOTIDE SEQUENCE [LARGE SCALE GENOMIC DNA]</scope>
    <source>
        <strain evidence="4">80</strain>
    </source>
</reference>
<reference evidence="3 4" key="2">
    <citation type="submission" date="2020-07" db="EMBL/GenBank/DDBJ databases">
        <title>Genome of starter culture bacteria Kocuria salsicia reveals its technological properties and safety for usage in meat industry.</title>
        <authorList>
            <person name="Michael M."/>
            <person name="Konstantin K."/>
            <person name="Evgenii K."/>
            <person name="Galina S."/>
            <person name="Oksana K."/>
            <person name="Andrei L."/>
        </authorList>
    </citation>
    <scope>NUCLEOTIDE SEQUENCE [LARGE SCALE GENOMIC DNA]</scope>
    <source>
        <strain evidence="3 4">80</strain>
    </source>
</reference>
<evidence type="ECO:0000313" key="4">
    <source>
        <dbReference type="Proteomes" id="UP000216825"/>
    </source>
</evidence>
<evidence type="ECO:0000256" key="1">
    <source>
        <dbReference type="SAM" id="MobiDB-lite"/>
    </source>
</evidence>
<keyword evidence="2" id="KW-0812">Transmembrane</keyword>
<evidence type="ECO:0008006" key="5">
    <source>
        <dbReference type="Google" id="ProtNLM"/>
    </source>
</evidence>
<dbReference type="EMBL" id="CP059343">
    <property type="protein sequence ID" value="QMS57056.1"/>
    <property type="molecule type" value="Genomic_DNA"/>
</dbReference>
<dbReference type="Pfam" id="PF06103">
    <property type="entry name" value="DUF948"/>
    <property type="match status" value="1"/>
</dbReference>
<keyword evidence="2" id="KW-0472">Membrane</keyword>
<feature type="compositionally biased region" description="Low complexity" evidence="1">
    <location>
        <begin position="144"/>
        <end position="191"/>
    </location>
</feature>
<dbReference type="KEGG" id="kvr:CIB50_0001781"/>
<keyword evidence="2" id="KW-1133">Transmembrane helix</keyword>
<protein>
    <recommendedName>
        <fullName evidence="5">DUF948 domain-containing protein</fullName>
    </recommendedName>
</protein>
<evidence type="ECO:0000313" key="3">
    <source>
        <dbReference type="EMBL" id="QMS57056.1"/>
    </source>
</evidence>
<sequence length="191" mass="18707">MDGGDIAGLIAAFVFAVLVGLLALPIVKLGRVFDELRLTIRSVNDGTTPLIDEVTRTVSTTNTQLEKVDGITSNVSDASANVSALSSLVASTVGQPLIKVASFSHGLRRAFSPQPGPAGAPRTASAAGSPGDANPSAARPEGSAPTPGAGDRPAGDAAASGTARASRYGTSASGAPGPSAAAGPRSTGSES</sequence>
<accession>A0A7D7PZH9</accession>
<gene>
    <name evidence="3" type="ORF">CIB50_0001781</name>
</gene>
<keyword evidence="4" id="KW-1185">Reference proteome</keyword>
<name>A0A7D7PZH9_KOCVA</name>
<organism evidence="3 4">
    <name type="scientific">Kocuria varians</name>
    <name type="common">Micrococcus varians</name>
    <dbReference type="NCBI Taxonomy" id="1272"/>
    <lineage>
        <taxon>Bacteria</taxon>
        <taxon>Bacillati</taxon>
        <taxon>Actinomycetota</taxon>
        <taxon>Actinomycetes</taxon>
        <taxon>Micrococcales</taxon>
        <taxon>Micrococcaceae</taxon>
        <taxon>Kocuria</taxon>
    </lineage>
</organism>
<feature type="transmembrane region" description="Helical" evidence="2">
    <location>
        <begin position="6"/>
        <end position="27"/>
    </location>
</feature>
<dbReference type="Proteomes" id="UP000216825">
    <property type="component" value="Chromosome"/>
</dbReference>
<feature type="region of interest" description="Disordered" evidence="1">
    <location>
        <begin position="111"/>
        <end position="191"/>
    </location>
</feature>
<dbReference type="InterPro" id="IPR009293">
    <property type="entry name" value="UPF0478"/>
</dbReference>
<dbReference type="AlphaFoldDB" id="A0A7D7PZH9"/>